<organism evidence="4 5">
    <name type="scientific">Nocardia aurea</name>
    <dbReference type="NCBI Taxonomy" id="2144174"/>
    <lineage>
        <taxon>Bacteria</taxon>
        <taxon>Bacillati</taxon>
        <taxon>Actinomycetota</taxon>
        <taxon>Actinomycetes</taxon>
        <taxon>Mycobacteriales</taxon>
        <taxon>Nocardiaceae</taxon>
        <taxon>Nocardia</taxon>
    </lineage>
</organism>
<evidence type="ECO:0000256" key="2">
    <source>
        <dbReference type="ARBA" id="ARBA00023098"/>
    </source>
</evidence>
<gene>
    <name evidence="4" type="ORF">AB0I48_31700</name>
</gene>
<dbReference type="EMBL" id="JBFAKC010000019">
    <property type="protein sequence ID" value="MEV0712135.1"/>
    <property type="molecule type" value="Genomic_DNA"/>
</dbReference>
<dbReference type="PANTHER" id="PTHR11941:SF169">
    <property type="entry name" value="(7AS)-7A-METHYL-1,5-DIOXO-2,3,5,6,7,7A-HEXAHYDRO-1H-INDENE-CARBOXYL-COA HYDROLASE"/>
    <property type="match status" value="1"/>
</dbReference>
<evidence type="ECO:0000313" key="5">
    <source>
        <dbReference type="Proteomes" id="UP001551695"/>
    </source>
</evidence>
<accession>A0ABV3G386</accession>
<dbReference type="PANTHER" id="PTHR11941">
    <property type="entry name" value="ENOYL-COA HYDRATASE-RELATED"/>
    <property type="match status" value="1"/>
</dbReference>
<reference evidence="4 5" key="1">
    <citation type="submission" date="2024-06" db="EMBL/GenBank/DDBJ databases">
        <title>The Natural Products Discovery Center: Release of the First 8490 Sequenced Strains for Exploring Actinobacteria Biosynthetic Diversity.</title>
        <authorList>
            <person name="Kalkreuter E."/>
            <person name="Kautsar S.A."/>
            <person name="Yang D."/>
            <person name="Bader C.D."/>
            <person name="Teijaro C.N."/>
            <person name="Fluegel L."/>
            <person name="Davis C.M."/>
            <person name="Simpson J.R."/>
            <person name="Lauterbach L."/>
            <person name="Steele A.D."/>
            <person name="Gui C."/>
            <person name="Meng S."/>
            <person name="Li G."/>
            <person name="Viehrig K."/>
            <person name="Ye F."/>
            <person name="Su P."/>
            <person name="Kiefer A.F."/>
            <person name="Nichols A."/>
            <person name="Cepeda A.J."/>
            <person name="Yan W."/>
            <person name="Fan B."/>
            <person name="Jiang Y."/>
            <person name="Adhikari A."/>
            <person name="Zheng C.-J."/>
            <person name="Schuster L."/>
            <person name="Cowan T.M."/>
            <person name="Smanski M.J."/>
            <person name="Chevrette M.G."/>
            <person name="De Carvalho L.P.S."/>
            <person name="Shen B."/>
        </authorList>
    </citation>
    <scope>NUCLEOTIDE SEQUENCE [LARGE SCALE GENOMIC DNA]</scope>
    <source>
        <strain evidence="4 5">NPDC050403</strain>
    </source>
</reference>
<evidence type="ECO:0000313" key="4">
    <source>
        <dbReference type="EMBL" id="MEV0712135.1"/>
    </source>
</evidence>
<dbReference type="RefSeq" id="WP_216907793.1">
    <property type="nucleotide sequence ID" value="NZ_JBFAKC010000019.1"/>
</dbReference>
<name>A0ABV3G386_9NOCA</name>
<keyword evidence="3" id="KW-0456">Lyase</keyword>
<sequence>MTSSSAADGRVLYEVDPDRRIATVTLNNPAQRNSYDAAMRDGLARYLDEVAEDDDITVVLLRGAEGVFSTGADMNNAYGWYGERGQGNGANGSKPAKSRPSQRRRLTVDRKSFGFYHNFLGFPKITVGEIGGYALGGGFEMALMTDISVIARDAKIGMPATRFLGPALGSLHMFFHRLGPVLARRMLLTGDIIEAGTLEHLGVFTETCDPAAVTARARYWAEKAAKMPADGVVIAKEAFRLVEQSQVYQGEEVASYLFHAFGTNLQFAPGEFNFVKTRAEHGTKEAFKLRDEHFHVPEPDAP</sequence>
<dbReference type="Proteomes" id="UP001551695">
    <property type="component" value="Unassembled WGS sequence"/>
</dbReference>
<dbReference type="InterPro" id="IPR001753">
    <property type="entry name" value="Enoyl-CoA_hydra/iso"/>
</dbReference>
<keyword evidence="2" id="KW-0443">Lipid metabolism</keyword>
<keyword evidence="5" id="KW-1185">Reference proteome</keyword>
<proteinExistence type="inferred from homology"/>
<comment type="similarity">
    <text evidence="1">Belongs to the enoyl-CoA hydratase/isomerase family.</text>
</comment>
<dbReference type="CDD" id="cd06558">
    <property type="entry name" value="crotonase-like"/>
    <property type="match status" value="1"/>
</dbReference>
<evidence type="ECO:0000256" key="1">
    <source>
        <dbReference type="ARBA" id="ARBA00005254"/>
    </source>
</evidence>
<comment type="caution">
    <text evidence="4">The sequence shown here is derived from an EMBL/GenBank/DDBJ whole genome shotgun (WGS) entry which is preliminary data.</text>
</comment>
<dbReference type="Pfam" id="PF00378">
    <property type="entry name" value="ECH_1"/>
    <property type="match status" value="1"/>
</dbReference>
<evidence type="ECO:0000256" key="3">
    <source>
        <dbReference type="ARBA" id="ARBA00023239"/>
    </source>
</evidence>
<protein>
    <submittedName>
        <fullName evidence="4">Enoyl-CoA hydratase/isomerase family protein</fullName>
    </submittedName>
</protein>